<dbReference type="EMBL" id="NBSK02000001">
    <property type="protein sequence ID" value="KAJ0225956.1"/>
    <property type="molecule type" value="Genomic_DNA"/>
</dbReference>
<dbReference type="AlphaFoldDB" id="A0A9R1WNY1"/>
<proteinExistence type="predicted"/>
<evidence type="ECO:0000313" key="1">
    <source>
        <dbReference type="EMBL" id="KAJ0225956.1"/>
    </source>
</evidence>
<dbReference type="Proteomes" id="UP000235145">
    <property type="component" value="Unassembled WGS sequence"/>
</dbReference>
<protein>
    <recommendedName>
        <fullName evidence="3">J domain-containing protein</fullName>
    </recommendedName>
</protein>
<gene>
    <name evidence="1" type="ORF">LSAT_V11C100001370</name>
</gene>
<sequence>MVSVKMTEPSEISKSNKDLMIANDLKKSHMNLMMKQHPDKNPIIRRKQKLCLNKSVNHMMRDSTKETTVYIDKIIKLREVTFVHGVDIQTLPPGL</sequence>
<name>A0A9R1WNY1_LACSA</name>
<organism evidence="1 2">
    <name type="scientific">Lactuca sativa</name>
    <name type="common">Garden lettuce</name>
    <dbReference type="NCBI Taxonomy" id="4236"/>
    <lineage>
        <taxon>Eukaryota</taxon>
        <taxon>Viridiplantae</taxon>
        <taxon>Streptophyta</taxon>
        <taxon>Embryophyta</taxon>
        <taxon>Tracheophyta</taxon>
        <taxon>Spermatophyta</taxon>
        <taxon>Magnoliopsida</taxon>
        <taxon>eudicotyledons</taxon>
        <taxon>Gunneridae</taxon>
        <taxon>Pentapetalae</taxon>
        <taxon>asterids</taxon>
        <taxon>campanulids</taxon>
        <taxon>Asterales</taxon>
        <taxon>Asteraceae</taxon>
        <taxon>Cichorioideae</taxon>
        <taxon>Cichorieae</taxon>
        <taxon>Lactucinae</taxon>
        <taxon>Lactuca</taxon>
    </lineage>
</organism>
<evidence type="ECO:0008006" key="3">
    <source>
        <dbReference type="Google" id="ProtNLM"/>
    </source>
</evidence>
<accession>A0A9R1WNY1</accession>
<evidence type="ECO:0000313" key="2">
    <source>
        <dbReference type="Proteomes" id="UP000235145"/>
    </source>
</evidence>
<keyword evidence="2" id="KW-1185">Reference proteome</keyword>
<comment type="caution">
    <text evidence="1">The sequence shown here is derived from an EMBL/GenBank/DDBJ whole genome shotgun (WGS) entry which is preliminary data.</text>
</comment>
<reference evidence="1 2" key="1">
    <citation type="journal article" date="2017" name="Nat. Commun.">
        <title>Genome assembly with in vitro proximity ligation data and whole-genome triplication in lettuce.</title>
        <authorList>
            <person name="Reyes-Chin-Wo S."/>
            <person name="Wang Z."/>
            <person name="Yang X."/>
            <person name="Kozik A."/>
            <person name="Arikit S."/>
            <person name="Song C."/>
            <person name="Xia L."/>
            <person name="Froenicke L."/>
            <person name="Lavelle D.O."/>
            <person name="Truco M.J."/>
            <person name="Xia R."/>
            <person name="Zhu S."/>
            <person name="Xu C."/>
            <person name="Xu H."/>
            <person name="Xu X."/>
            <person name="Cox K."/>
            <person name="Korf I."/>
            <person name="Meyers B.C."/>
            <person name="Michelmore R.W."/>
        </authorList>
    </citation>
    <scope>NUCLEOTIDE SEQUENCE [LARGE SCALE GENOMIC DNA]</scope>
    <source>
        <strain evidence="2">cv. Salinas</strain>
        <tissue evidence="1">Seedlings</tissue>
    </source>
</reference>